<comment type="similarity">
    <text evidence="1">Belongs to the phosphatase 2A regulatory subunit B56 family.</text>
</comment>
<organism evidence="2 3">
    <name type="scientific">Protopolystoma xenopodis</name>
    <dbReference type="NCBI Taxonomy" id="117903"/>
    <lineage>
        <taxon>Eukaryota</taxon>
        <taxon>Metazoa</taxon>
        <taxon>Spiralia</taxon>
        <taxon>Lophotrochozoa</taxon>
        <taxon>Platyhelminthes</taxon>
        <taxon>Monogenea</taxon>
        <taxon>Polyopisthocotylea</taxon>
        <taxon>Polystomatidea</taxon>
        <taxon>Polystomatidae</taxon>
        <taxon>Protopolystoma</taxon>
    </lineage>
</organism>
<evidence type="ECO:0000256" key="1">
    <source>
        <dbReference type="ARBA" id="ARBA00009745"/>
    </source>
</evidence>
<accession>A0A448WTA0</accession>
<dbReference type="GO" id="GO:0007165">
    <property type="term" value="P:signal transduction"/>
    <property type="evidence" value="ECO:0007669"/>
    <property type="project" value="InterPro"/>
</dbReference>
<dbReference type="GO" id="GO:0000159">
    <property type="term" value="C:protein phosphatase type 2A complex"/>
    <property type="evidence" value="ECO:0007669"/>
    <property type="project" value="InterPro"/>
</dbReference>
<dbReference type="GO" id="GO:0005829">
    <property type="term" value="C:cytosol"/>
    <property type="evidence" value="ECO:0007669"/>
    <property type="project" value="TreeGrafter"/>
</dbReference>
<dbReference type="InterPro" id="IPR016024">
    <property type="entry name" value="ARM-type_fold"/>
</dbReference>
<dbReference type="InterPro" id="IPR011989">
    <property type="entry name" value="ARM-like"/>
</dbReference>
<reference evidence="2" key="1">
    <citation type="submission" date="2018-11" db="EMBL/GenBank/DDBJ databases">
        <authorList>
            <consortium name="Pathogen Informatics"/>
        </authorList>
    </citation>
    <scope>NUCLEOTIDE SEQUENCE</scope>
</reference>
<dbReference type="GO" id="GO:0072542">
    <property type="term" value="F:protein phosphatase activator activity"/>
    <property type="evidence" value="ECO:0007669"/>
    <property type="project" value="TreeGrafter"/>
</dbReference>
<dbReference type="EMBL" id="CAAALY010042848">
    <property type="protein sequence ID" value="VEL19708.1"/>
    <property type="molecule type" value="Genomic_DNA"/>
</dbReference>
<keyword evidence="3" id="KW-1185">Reference proteome</keyword>
<evidence type="ECO:0000313" key="2">
    <source>
        <dbReference type="EMBL" id="VEL19708.1"/>
    </source>
</evidence>
<dbReference type="Pfam" id="PF01603">
    <property type="entry name" value="B56"/>
    <property type="match status" value="1"/>
</dbReference>
<name>A0A448WTA0_9PLAT</name>
<dbReference type="OrthoDB" id="10264446at2759"/>
<dbReference type="Proteomes" id="UP000784294">
    <property type="component" value="Unassembled WGS sequence"/>
</dbReference>
<proteinExistence type="inferred from homology"/>
<protein>
    <submittedName>
        <fullName evidence="2">Uncharacterized protein</fullName>
    </submittedName>
</protein>
<dbReference type="InterPro" id="IPR002554">
    <property type="entry name" value="PP2A_B56"/>
</dbReference>
<sequence length="68" mass="8189">MRFLTLSDLQPNYAKRYIDSKFVCSLLEVFDSNDSREREYLKTVLHRIYGKFVNLRLYSFENTTKSDI</sequence>
<dbReference type="AlphaFoldDB" id="A0A448WTA0"/>
<dbReference type="GO" id="GO:0005634">
    <property type="term" value="C:nucleus"/>
    <property type="evidence" value="ECO:0007669"/>
    <property type="project" value="TreeGrafter"/>
</dbReference>
<dbReference type="PANTHER" id="PTHR10257:SF3">
    <property type="entry name" value="SERINE_THREONINE-PROTEIN PHOSPHATASE 2A 56 KDA REGULATORY SUBUNIT GAMMA ISOFORM"/>
    <property type="match status" value="1"/>
</dbReference>
<dbReference type="Gene3D" id="1.25.10.10">
    <property type="entry name" value="Leucine-rich Repeat Variant"/>
    <property type="match status" value="1"/>
</dbReference>
<comment type="caution">
    <text evidence="2">The sequence shown here is derived from an EMBL/GenBank/DDBJ whole genome shotgun (WGS) entry which is preliminary data.</text>
</comment>
<dbReference type="SUPFAM" id="SSF48371">
    <property type="entry name" value="ARM repeat"/>
    <property type="match status" value="1"/>
</dbReference>
<gene>
    <name evidence="2" type="ORF">PXEA_LOCUS13148</name>
</gene>
<dbReference type="PANTHER" id="PTHR10257">
    <property type="entry name" value="SERINE/THREONINE PROTEIN PHOSPHATASE 2A PP2A REGULATORY SUBUNIT B"/>
    <property type="match status" value="1"/>
</dbReference>
<evidence type="ECO:0000313" key="3">
    <source>
        <dbReference type="Proteomes" id="UP000784294"/>
    </source>
</evidence>